<keyword evidence="18" id="KW-1185">Reference proteome</keyword>
<evidence type="ECO:0000256" key="6">
    <source>
        <dbReference type="ARBA" id="ARBA00022692"/>
    </source>
</evidence>
<organism evidence="17 18">
    <name type="scientific">Halteria grandinella</name>
    <dbReference type="NCBI Taxonomy" id="5974"/>
    <lineage>
        <taxon>Eukaryota</taxon>
        <taxon>Sar</taxon>
        <taxon>Alveolata</taxon>
        <taxon>Ciliophora</taxon>
        <taxon>Intramacronucleata</taxon>
        <taxon>Spirotrichea</taxon>
        <taxon>Stichotrichia</taxon>
        <taxon>Sporadotrichida</taxon>
        <taxon>Halteriidae</taxon>
        <taxon>Halteria</taxon>
    </lineage>
</organism>
<dbReference type="Gene3D" id="3.30.40.10">
    <property type="entry name" value="Zinc/RING finger domain, C3HC4 (zinc finger)"/>
    <property type="match status" value="1"/>
</dbReference>
<sequence length="162" mass="18721">MGYALSQQLSISLLPLYLRGCPTNIMSLKPSPTFIAAYLFVIGLQFGIMHIQQTKGPKYLIPKRFRAQQYNYLQTFIDTTDLESGTLTANAPETGEECVICMYTLRNQVNNEMQPMPNMISNTYMRTPCRHKFHQNCLQNWMRVKLECPVCREVLPPFETDE</sequence>
<comment type="pathway">
    <text evidence="3">Protein modification; protein ubiquitination.</text>
</comment>
<evidence type="ECO:0000313" key="17">
    <source>
        <dbReference type="EMBL" id="TNV71891.1"/>
    </source>
</evidence>
<dbReference type="PANTHER" id="PTHR22763">
    <property type="entry name" value="RING ZINC FINGER PROTEIN"/>
    <property type="match status" value="1"/>
</dbReference>
<dbReference type="GO" id="GO:0043161">
    <property type="term" value="P:proteasome-mediated ubiquitin-dependent protein catabolic process"/>
    <property type="evidence" value="ECO:0007669"/>
    <property type="project" value="TreeGrafter"/>
</dbReference>
<keyword evidence="12 15" id="KW-1133">Transmembrane helix</keyword>
<dbReference type="SMART" id="SM00184">
    <property type="entry name" value="RING"/>
    <property type="match status" value="1"/>
</dbReference>
<evidence type="ECO:0000256" key="3">
    <source>
        <dbReference type="ARBA" id="ARBA00004906"/>
    </source>
</evidence>
<evidence type="ECO:0000256" key="2">
    <source>
        <dbReference type="ARBA" id="ARBA00004127"/>
    </source>
</evidence>
<evidence type="ECO:0000256" key="7">
    <source>
        <dbReference type="ARBA" id="ARBA00022723"/>
    </source>
</evidence>
<feature type="domain" description="RING-type" evidence="16">
    <location>
        <begin position="98"/>
        <end position="152"/>
    </location>
</feature>
<dbReference type="GO" id="GO:0008270">
    <property type="term" value="F:zinc ion binding"/>
    <property type="evidence" value="ECO:0007669"/>
    <property type="project" value="UniProtKB-KW"/>
</dbReference>
<dbReference type="Proteomes" id="UP000785679">
    <property type="component" value="Unassembled WGS sequence"/>
</dbReference>
<name>A0A8J8NBX4_HALGN</name>
<dbReference type="EC" id="2.3.2.27" evidence="4"/>
<dbReference type="InterPro" id="IPR013083">
    <property type="entry name" value="Znf_RING/FYVE/PHD"/>
</dbReference>
<evidence type="ECO:0000256" key="11">
    <source>
        <dbReference type="ARBA" id="ARBA00022833"/>
    </source>
</evidence>
<evidence type="ECO:0000256" key="8">
    <source>
        <dbReference type="ARBA" id="ARBA00022729"/>
    </source>
</evidence>
<evidence type="ECO:0000256" key="12">
    <source>
        <dbReference type="ARBA" id="ARBA00022989"/>
    </source>
</evidence>
<evidence type="ECO:0000256" key="1">
    <source>
        <dbReference type="ARBA" id="ARBA00000900"/>
    </source>
</evidence>
<dbReference type="Pfam" id="PF11145">
    <property type="entry name" value="DUF2921"/>
    <property type="match status" value="1"/>
</dbReference>
<comment type="subcellular location">
    <subcellularLocation>
        <location evidence="2">Endomembrane system</location>
        <topology evidence="2">Multi-pass membrane protein</topology>
    </subcellularLocation>
</comment>
<evidence type="ECO:0000256" key="4">
    <source>
        <dbReference type="ARBA" id="ARBA00012483"/>
    </source>
</evidence>
<keyword evidence="7" id="KW-0479">Metal-binding</keyword>
<dbReference type="GO" id="GO:0012505">
    <property type="term" value="C:endomembrane system"/>
    <property type="evidence" value="ECO:0007669"/>
    <property type="project" value="UniProtKB-SubCell"/>
</dbReference>
<keyword evidence="10" id="KW-0833">Ubl conjugation pathway</keyword>
<dbReference type="InterPro" id="IPR021319">
    <property type="entry name" value="DUF2921"/>
</dbReference>
<evidence type="ECO:0000256" key="15">
    <source>
        <dbReference type="SAM" id="Phobius"/>
    </source>
</evidence>
<evidence type="ECO:0000256" key="10">
    <source>
        <dbReference type="ARBA" id="ARBA00022786"/>
    </source>
</evidence>
<comment type="catalytic activity">
    <reaction evidence="1">
        <text>S-ubiquitinyl-[E2 ubiquitin-conjugating enzyme]-L-cysteine + [acceptor protein]-L-lysine = [E2 ubiquitin-conjugating enzyme]-L-cysteine + N(6)-ubiquitinyl-[acceptor protein]-L-lysine.</text>
        <dbReference type="EC" id="2.3.2.27"/>
    </reaction>
</comment>
<accession>A0A8J8NBX4</accession>
<evidence type="ECO:0000313" key="18">
    <source>
        <dbReference type="Proteomes" id="UP000785679"/>
    </source>
</evidence>
<dbReference type="PANTHER" id="PTHR22763:SF162">
    <property type="entry name" value="TRANSMEMBRANE E3 UBIQUITIN-PROTEIN LIGASE 1"/>
    <property type="match status" value="1"/>
</dbReference>
<evidence type="ECO:0000259" key="16">
    <source>
        <dbReference type="PROSITE" id="PS50089"/>
    </source>
</evidence>
<keyword evidence="11" id="KW-0862">Zinc</keyword>
<evidence type="ECO:0000256" key="13">
    <source>
        <dbReference type="ARBA" id="ARBA00023136"/>
    </source>
</evidence>
<dbReference type="AlphaFoldDB" id="A0A8J8NBX4"/>
<gene>
    <name evidence="17" type="ORF">FGO68_gene2257</name>
</gene>
<comment type="caution">
    <text evidence="17">The sequence shown here is derived from an EMBL/GenBank/DDBJ whole genome shotgun (WGS) entry which is preliminary data.</text>
</comment>
<proteinExistence type="predicted"/>
<reference evidence="17" key="1">
    <citation type="submission" date="2019-06" db="EMBL/GenBank/DDBJ databases">
        <authorList>
            <person name="Zheng W."/>
        </authorList>
    </citation>
    <scope>NUCLEOTIDE SEQUENCE</scope>
    <source>
        <strain evidence="17">QDHG01</strain>
    </source>
</reference>
<protein>
    <recommendedName>
        <fullName evidence="4">RING-type E3 ubiquitin transferase</fullName>
        <ecNumber evidence="4">2.3.2.27</ecNumber>
    </recommendedName>
</protein>
<keyword evidence="8" id="KW-0732">Signal</keyword>
<dbReference type="GO" id="GO:0061630">
    <property type="term" value="F:ubiquitin protein ligase activity"/>
    <property type="evidence" value="ECO:0007669"/>
    <property type="project" value="UniProtKB-EC"/>
</dbReference>
<keyword evidence="5" id="KW-0808">Transferase</keyword>
<keyword evidence="6 15" id="KW-0812">Transmembrane</keyword>
<dbReference type="InterPro" id="IPR050731">
    <property type="entry name" value="HRD1_E3_ubiq-ligases"/>
</dbReference>
<dbReference type="InterPro" id="IPR001841">
    <property type="entry name" value="Znf_RING"/>
</dbReference>
<evidence type="ECO:0000256" key="9">
    <source>
        <dbReference type="ARBA" id="ARBA00022771"/>
    </source>
</evidence>
<keyword evidence="9 14" id="KW-0863">Zinc-finger</keyword>
<dbReference type="SUPFAM" id="SSF57850">
    <property type="entry name" value="RING/U-box"/>
    <property type="match status" value="1"/>
</dbReference>
<dbReference type="EMBL" id="RRYP01026030">
    <property type="protein sequence ID" value="TNV71891.1"/>
    <property type="molecule type" value="Genomic_DNA"/>
</dbReference>
<feature type="transmembrane region" description="Helical" evidence="15">
    <location>
        <begin position="33"/>
        <end position="51"/>
    </location>
</feature>
<evidence type="ECO:0000256" key="5">
    <source>
        <dbReference type="ARBA" id="ARBA00022679"/>
    </source>
</evidence>
<dbReference type="Pfam" id="PF13639">
    <property type="entry name" value="zf-RING_2"/>
    <property type="match status" value="1"/>
</dbReference>
<dbReference type="OrthoDB" id="288306at2759"/>
<keyword evidence="13 15" id="KW-0472">Membrane</keyword>
<dbReference type="PROSITE" id="PS50089">
    <property type="entry name" value="ZF_RING_2"/>
    <property type="match status" value="1"/>
</dbReference>
<evidence type="ECO:0000256" key="14">
    <source>
        <dbReference type="PROSITE-ProRule" id="PRU00175"/>
    </source>
</evidence>